<evidence type="ECO:0000256" key="11">
    <source>
        <dbReference type="SAM" id="MobiDB-lite"/>
    </source>
</evidence>
<comment type="similarity">
    <text evidence="2">Belongs to the Tim17/Tim22/Tim23 family.</text>
</comment>
<feature type="region of interest" description="Disordered" evidence="11">
    <location>
        <begin position="134"/>
        <end position="153"/>
    </location>
</feature>
<keyword evidence="4" id="KW-0812">Transmembrane</keyword>
<dbReference type="GO" id="GO:0008320">
    <property type="term" value="F:protein transmembrane transporter activity"/>
    <property type="evidence" value="ECO:0007669"/>
    <property type="project" value="TreeGrafter"/>
</dbReference>
<sequence>MEEEWGVPYPDCVLDNAGAGFVGGAAAGTLAHLFTGLRDFPCGRHLAGAAQAVRDGAPCLATRWAARLAVYSAACHALSSATDRHDDPLVSVADGAATGAVARLRHGPLAVGRAALVGAATLAAVELMIRDSVEEHDDDKPRRNQRPLPAKTKEDDVILRITPAIDHFPVPDPFIAASRGSLLRFRG</sequence>
<evidence type="ECO:0000313" key="13">
    <source>
        <dbReference type="Proteomes" id="UP000008022"/>
    </source>
</evidence>
<dbReference type="Proteomes" id="UP000008022">
    <property type="component" value="Unassembled WGS sequence"/>
</dbReference>
<evidence type="ECO:0000256" key="4">
    <source>
        <dbReference type="ARBA" id="ARBA00022692"/>
    </source>
</evidence>
<evidence type="ECO:0000256" key="6">
    <source>
        <dbReference type="ARBA" id="ARBA00022927"/>
    </source>
</evidence>
<reference evidence="13" key="1">
    <citation type="submission" date="2013-06" db="EMBL/GenBank/DDBJ databases">
        <authorList>
            <person name="Zhao Q."/>
        </authorList>
    </citation>
    <scope>NUCLEOTIDE SEQUENCE</scope>
    <source>
        <strain evidence="13">cv. W1943</strain>
    </source>
</reference>
<evidence type="ECO:0000313" key="12">
    <source>
        <dbReference type="EnsemblPlants" id="ORUFI03G22100.1"/>
    </source>
</evidence>
<evidence type="ECO:0008006" key="14">
    <source>
        <dbReference type="Google" id="ProtNLM"/>
    </source>
</evidence>
<dbReference type="Gramene" id="ORUFI03G22100.1">
    <property type="protein sequence ID" value="ORUFI03G22100.1"/>
    <property type="gene ID" value="ORUFI03G22100"/>
</dbReference>
<keyword evidence="3" id="KW-0813">Transport</keyword>
<dbReference type="GO" id="GO:0030150">
    <property type="term" value="P:protein import into mitochondrial matrix"/>
    <property type="evidence" value="ECO:0007669"/>
    <property type="project" value="TreeGrafter"/>
</dbReference>
<dbReference type="GO" id="GO:0005744">
    <property type="term" value="C:TIM23 mitochondrial import inner membrane translocase complex"/>
    <property type="evidence" value="ECO:0007669"/>
    <property type="project" value="TreeGrafter"/>
</dbReference>
<dbReference type="PANTHER" id="PTHR10485">
    <property type="entry name" value="MITOCHONDRIAL IMPORT INNER MEMBRANE TRANSLOCASE SUBUNIT TIM-17"/>
    <property type="match status" value="1"/>
</dbReference>
<keyword evidence="5" id="KW-0999">Mitochondrion inner membrane</keyword>
<reference evidence="12" key="2">
    <citation type="submission" date="2015-06" db="UniProtKB">
        <authorList>
            <consortium name="EnsemblPlants"/>
        </authorList>
    </citation>
    <scope>IDENTIFICATION</scope>
</reference>
<proteinExistence type="inferred from homology"/>
<dbReference type="STRING" id="4529.A0A0E0NWJ1"/>
<dbReference type="OMA" id="AIDHFPV"/>
<accession>A0A0E0NWJ1</accession>
<dbReference type="HOGENOM" id="CLU_124670_0_0_1"/>
<evidence type="ECO:0000256" key="3">
    <source>
        <dbReference type="ARBA" id="ARBA00022448"/>
    </source>
</evidence>
<evidence type="ECO:0000256" key="8">
    <source>
        <dbReference type="ARBA" id="ARBA00023010"/>
    </source>
</evidence>
<evidence type="ECO:0000256" key="1">
    <source>
        <dbReference type="ARBA" id="ARBA00004448"/>
    </source>
</evidence>
<organism evidence="12 13">
    <name type="scientific">Oryza rufipogon</name>
    <name type="common">Brownbeard rice</name>
    <name type="synonym">Asian wild rice</name>
    <dbReference type="NCBI Taxonomy" id="4529"/>
    <lineage>
        <taxon>Eukaryota</taxon>
        <taxon>Viridiplantae</taxon>
        <taxon>Streptophyta</taxon>
        <taxon>Embryophyta</taxon>
        <taxon>Tracheophyta</taxon>
        <taxon>Spermatophyta</taxon>
        <taxon>Magnoliopsida</taxon>
        <taxon>Liliopsida</taxon>
        <taxon>Poales</taxon>
        <taxon>Poaceae</taxon>
        <taxon>BOP clade</taxon>
        <taxon>Oryzoideae</taxon>
        <taxon>Oryzeae</taxon>
        <taxon>Oryzinae</taxon>
        <taxon>Oryza</taxon>
    </lineage>
</organism>
<evidence type="ECO:0000256" key="10">
    <source>
        <dbReference type="ARBA" id="ARBA00023136"/>
    </source>
</evidence>
<keyword evidence="8" id="KW-0811">Translocation</keyword>
<evidence type="ECO:0000256" key="9">
    <source>
        <dbReference type="ARBA" id="ARBA00023128"/>
    </source>
</evidence>
<keyword evidence="6" id="KW-0653">Protein transport</keyword>
<keyword evidence="10" id="KW-0472">Membrane</keyword>
<dbReference type="AlphaFoldDB" id="A0A0E0NWJ1"/>
<evidence type="ECO:0000256" key="2">
    <source>
        <dbReference type="ARBA" id="ARBA00008444"/>
    </source>
</evidence>
<dbReference type="EnsemblPlants" id="ORUFI03G22100.1">
    <property type="protein sequence ID" value="ORUFI03G22100.1"/>
    <property type="gene ID" value="ORUFI03G22100"/>
</dbReference>
<dbReference type="eggNOG" id="KOG1652">
    <property type="taxonomic scope" value="Eukaryota"/>
</dbReference>
<protein>
    <recommendedName>
        <fullName evidence="14">Mitochondrial import inner membrane translocase subunit TIM22</fullName>
    </recommendedName>
</protein>
<dbReference type="PANTHER" id="PTHR10485:SF0">
    <property type="entry name" value="AT05822P-RELATED"/>
    <property type="match status" value="1"/>
</dbReference>
<name>A0A0E0NWJ1_ORYRU</name>
<comment type="subcellular location">
    <subcellularLocation>
        <location evidence="1">Mitochondrion inner membrane</location>
        <topology evidence="1">Multi-pass membrane protein</topology>
    </subcellularLocation>
</comment>
<evidence type="ECO:0000256" key="7">
    <source>
        <dbReference type="ARBA" id="ARBA00022989"/>
    </source>
</evidence>
<dbReference type="Pfam" id="PF02466">
    <property type="entry name" value="Tim17"/>
    <property type="match status" value="1"/>
</dbReference>
<evidence type="ECO:0000256" key="5">
    <source>
        <dbReference type="ARBA" id="ARBA00022792"/>
    </source>
</evidence>
<keyword evidence="9" id="KW-0496">Mitochondrion</keyword>
<keyword evidence="7" id="KW-1133">Transmembrane helix</keyword>
<keyword evidence="13" id="KW-1185">Reference proteome</keyword>